<feature type="domain" description="Tyr recombinase" evidence="4">
    <location>
        <begin position="27"/>
        <end position="224"/>
    </location>
</feature>
<proteinExistence type="inferred from homology"/>
<evidence type="ECO:0000256" key="2">
    <source>
        <dbReference type="ARBA" id="ARBA00023125"/>
    </source>
</evidence>
<accession>A0A5S5CXV5</accession>
<dbReference type="PANTHER" id="PTHR30349:SF41">
    <property type="entry name" value="INTEGRASE_RECOMBINASE PROTEIN MJ0367-RELATED"/>
    <property type="match status" value="1"/>
</dbReference>
<organism evidence="5 6">
    <name type="scientific">Blastococcus xanthinilyticus</name>
    <dbReference type="NCBI Taxonomy" id="1564164"/>
    <lineage>
        <taxon>Bacteria</taxon>
        <taxon>Bacillati</taxon>
        <taxon>Actinomycetota</taxon>
        <taxon>Actinomycetes</taxon>
        <taxon>Geodermatophilales</taxon>
        <taxon>Geodermatophilaceae</taxon>
        <taxon>Blastococcus</taxon>
    </lineage>
</organism>
<gene>
    <name evidence="5" type="ORF">BD833_10528</name>
</gene>
<sequence>MKHEAIPHNPVRDVGHVAVPARDSGRDKQRAFTREEREALLTFADADPTARRRELPDLLAFMAGTGARIGEACGVRWSDLDLDLGTAKLGSLPVRVPGVGLVLQPHGKTKDSSRTVALPPWLVSRLMERKVNAVPNEWDVVFCSALGKLRDTSNTSKHVRTLLDAAGFEWAVGHTFRKTAATWLDEDGVSGRQVANQLGHAKPSMTMDHYMSRRAVTERAALVL</sequence>
<dbReference type="InterPro" id="IPR013762">
    <property type="entry name" value="Integrase-like_cat_sf"/>
</dbReference>
<comment type="caution">
    <text evidence="5">The sequence shown here is derived from an EMBL/GenBank/DDBJ whole genome shotgun (WGS) entry which is preliminary data.</text>
</comment>
<dbReference type="RefSeq" id="WP_243737546.1">
    <property type="nucleotide sequence ID" value="NZ_VNHW01000005.1"/>
</dbReference>
<dbReference type="InterPro" id="IPR050090">
    <property type="entry name" value="Tyrosine_recombinase_XerCD"/>
</dbReference>
<evidence type="ECO:0000313" key="6">
    <source>
        <dbReference type="Proteomes" id="UP000322499"/>
    </source>
</evidence>
<comment type="similarity">
    <text evidence="1">Belongs to the 'phage' integrase family.</text>
</comment>
<evidence type="ECO:0000256" key="3">
    <source>
        <dbReference type="ARBA" id="ARBA00023172"/>
    </source>
</evidence>
<keyword evidence="3" id="KW-0233">DNA recombination</keyword>
<evidence type="ECO:0000313" key="5">
    <source>
        <dbReference type="EMBL" id="TYP87858.1"/>
    </source>
</evidence>
<dbReference type="GO" id="GO:0003677">
    <property type="term" value="F:DNA binding"/>
    <property type="evidence" value="ECO:0007669"/>
    <property type="project" value="UniProtKB-KW"/>
</dbReference>
<protein>
    <submittedName>
        <fullName evidence="5">Phage integrase family protein</fullName>
    </submittedName>
</protein>
<dbReference type="Gene3D" id="1.10.443.10">
    <property type="entry name" value="Intergrase catalytic core"/>
    <property type="match status" value="1"/>
</dbReference>
<dbReference type="Pfam" id="PF00589">
    <property type="entry name" value="Phage_integrase"/>
    <property type="match status" value="1"/>
</dbReference>
<evidence type="ECO:0000259" key="4">
    <source>
        <dbReference type="PROSITE" id="PS51898"/>
    </source>
</evidence>
<name>A0A5S5CXV5_9ACTN</name>
<dbReference type="Proteomes" id="UP000322499">
    <property type="component" value="Unassembled WGS sequence"/>
</dbReference>
<evidence type="ECO:0000256" key="1">
    <source>
        <dbReference type="ARBA" id="ARBA00008857"/>
    </source>
</evidence>
<dbReference type="CDD" id="cd01189">
    <property type="entry name" value="INT_ICEBs1_C_like"/>
    <property type="match status" value="1"/>
</dbReference>
<dbReference type="EMBL" id="VNHW01000005">
    <property type="protein sequence ID" value="TYP87858.1"/>
    <property type="molecule type" value="Genomic_DNA"/>
</dbReference>
<dbReference type="GO" id="GO:0006310">
    <property type="term" value="P:DNA recombination"/>
    <property type="evidence" value="ECO:0007669"/>
    <property type="project" value="UniProtKB-KW"/>
</dbReference>
<dbReference type="InterPro" id="IPR002104">
    <property type="entry name" value="Integrase_catalytic"/>
</dbReference>
<keyword evidence="2" id="KW-0238">DNA-binding</keyword>
<dbReference type="SUPFAM" id="SSF56349">
    <property type="entry name" value="DNA breaking-rejoining enzymes"/>
    <property type="match status" value="1"/>
</dbReference>
<dbReference type="AlphaFoldDB" id="A0A5S5CXV5"/>
<keyword evidence="6" id="KW-1185">Reference proteome</keyword>
<dbReference type="GO" id="GO:0015074">
    <property type="term" value="P:DNA integration"/>
    <property type="evidence" value="ECO:0007669"/>
    <property type="project" value="InterPro"/>
</dbReference>
<dbReference type="PANTHER" id="PTHR30349">
    <property type="entry name" value="PHAGE INTEGRASE-RELATED"/>
    <property type="match status" value="1"/>
</dbReference>
<dbReference type="PROSITE" id="PS51898">
    <property type="entry name" value="TYR_RECOMBINASE"/>
    <property type="match status" value="1"/>
</dbReference>
<dbReference type="InterPro" id="IPR011010">
    <property type="entry name" value="DNA_brk_join_enz"/>
</dbReference>
<reference evidence="5 6" key="1">
    <citation type="submission" date="2019-07" db="EMBL/GenBank/DDBJ databases">
        <title>Genomic Encyclopedia of Archaeal and Bacterial Type Strains, Phase II (KMG-II): from individual species to whole genera.</title>
        <authorList>
            <person name="Goeker M."/>
        </authorList>
    </citation>
    <scope>NUCLEOTIDE SEQUENCE [LARGE SCALE GENOMIC DNA]</scope>
    <source>
        <strain evidence="5 6">DSM 46842</strain>
    </source>
</reference>